<accession>A0A229TJ93</accession>
<evidence type="ECO:0008006" key="3">
    <source>
        <dbReference type="Google" id="ProtNLM"/>
    </source>
</evidence>
<keyword evidence="2" id="KW-1185">Reference proteome</keyword>
<gene>
    <name evidence="1" type="ORF">CF165_01755</name>
</gene>
<name>A0A229TJ93_9PSEU</name>
<evidence type="ECO:0000313" key="1">
    <source>
        <dbReference type="EMBL" id="OXM71193.1"/>
    </source>
</evidence>
<dbReference type="EMBL" id="NMUL01000002">
    <property type="protein sequence ID" value="OXM71193.1"/>
    <property type="molecule type" value="Genomic_DNA"/>
</dbReference>
<protein>
    <recommendedName>
        <fullName evidence="3">DUF4145 domain-containing protein</fullName>
    </recommendedName>
</protein>
<evidence type="ECO:0000313" key="2">
    <source>
        <dbReference type="Proteomes" id="UP000215199"/>
    </source>
</evidence>
<dbReference type="Proteomes" id="UP000215199">
    <property type="component" value="Unassembled WGS sequence"/>
</dbReference>
<proteinExistence type="predicted"/>
<comment type="caution">
    <text evidence="1">The sequence shown here is derived from an EMBL/GenBank/DDBJ whole genome shotgun (WGS) entry which is preliminary data.</text>
</comment>
<dbReference type="OrthoDB" id="1395176at2"/>
<dbReference type="AlphaFoldDB" id="A0A229TJ93"/>
<reference evidence="2" key="1">
    <citation type="submission" date="2017-07" db="EMBL/GenBank/DDBJ databases">
        <title>Comparative genome mining reveals phylogenetic distribution patterns of secondary metabolites in Amycolatopsis.</title>
        <authorList>
            <person name="Adamek M."/>
            <person name="Alanjary M."/>
            <person name="Sales-Ortells H."/>
            <person name="Goodfellow M."/>
            <person name="Bull A.T."/>
            <person name="Kalinowski J."/>
            <person name="Ziemert N."/>
        </authorList>
    </citation>
    <scope>NUCLEOTIDE SEQUENCE [LARGE SCALE GENOMIC DNA]</scope>
    <source>
        <strain evidence="2">H5</strain>
    </source>
</reference>
<organism evidence="1 2">
    <name type="scientific">Amycolatopsis vastitatis</name>
    <dbReference type="NCBI Taxonomy" id="1905142"/>
    <lineage>
        <taxon>Bacteria</taxon>
        <taxon>Bacillati</taxon>
        <taxon>Actinomycetota</taxon>
        <taxon>Actinomycetes</taxon>
        <taxon>Pseudonocardiales</taxon>
        <taxon>Pseudonocardiaceae</taxon>
        <taxon>Amycolatopsis</taxon>
    </lineage>
</organism>
<dbReference type="RefSeq" id="WP_093945630.1">
    <property type="nucleotide sequence ID" value="NZ_NMUL01000002.1"/>
</dbReference>
<sequence>MFPLDSRTADRLAEVIVDMGGSYERKGYQLAELLRHAGWAGPPDYDGSPRIPWLREQLDERRDNHAEIERLLCRVCDPIEYDDGDVTAAEFRAVVNEKLIPEGLVVTLVGGRPVIGELGATDEQPRYSVPPDLRNRLGILISDASAVEMLSRRVEETQVCESGGAYTMAIIGIGSFVEGLLLTVLTERDDDIRSNGFFDPRSQRQQRINHERVSLQLLIDTAHAKDWIQLDAKDFAHRVRDFRNFIHPRKEMAEQPRFDADSVMLCWAPVHAILNDLEQKLGPAVKG</sequence>